<dbReference type="OrthoDB" id="6022054at2759"/>
<evidence type="ECO:0000256" key="2">
    <source>
        <dbReference type="SAM" id="MobiDB-lite"/>
    </source>
</evidence>
<feature type="region of interest" description="Disordered" evidence="2">
    <location>
        <begin position="332"/>
        <end position="378"/>
    </location>
</feature>
<feature type="compositionally biased region" description="Gly residues" evidence="2">
    <location>
        <begin position="582"/>
        <end position="593"/>
    </location>
</feature>
<feature type="region of interest" description="Disordered" evidence="2">
    <location>
        <begin position="1062"/>
        <end position="1124"/>
    </location>
</feature>
<sequence length="1157" mass="128670">MLNGLVDYFLCTGSSHCLEIIGGVREPHDKHLFDKLSDCLRHASLRSEALSLLSHVVRRQPSWLYKISQHSLLKDLLKLLKVESDAVVLLSALLILVSILPVIPSYITPYLNDIFDIFSRVAAMVNEQRTVSPETHPHLHVALYAFFQRLYGMYPCNFLSYLRQHYSHRQSLVVFTHIVKPMLDRVRLHPLLVTASKEAEAGLTRWKHMETHDIVVECARISLDAGEADHPSHQLSFLSQLPSSSSSIRCRVSLSLLDDSGSIRSSHSSLVRGVGPAPGSSLWTPSSGMLNTPPPYLLGSSEAHEALNRRNSLSVPHTPLPEVQGGISLSSVLSAPATPGDFDSPPEAAIEATPENTPLSTPNRELERSGSIGTKSKGISSAARNLQFSLNSGRTESWQASAVEKRLMKLAHERQESFGSRSISYEGSERRKTDSIDNSEALEYLPLPSSEQGKYLVYYVALSQIFAYRVLSPVKFTASAASGSDKVARPVPTPATARSLTWTNMNEAIFLKGIPDTSEEDAEVCHIIGNQPQQKVEKAASQEHHQSEQLQASATTCSEVQRRGEAVTVNRCDSVIHDKTGGGEIEAGDGMDGNGSPEPLHGPPLALVDLMKRIHRLRCHSHCVPSAGEEEDSVHIARKHSQENTGERGGRCRALSNPDTLFEKKQVNVEKAYFLSLLQQKSESKKTVRHSSGTQTVENQGGMAYDHLFPLALPPLHCPRCIDRDSVMPNISELLDNYLRSAVEANSSLTQKSSSKTAAEEAKTLRETIQLLHIQLQFEKHKRELYAERARRLQGKAKEKHLLTEQNAALQDQLAASERTIQQLKVELEQLRQQKHQLQRAEHDLQVNNALNLQGILGELQRKKEELNTCEHMIHAKDEALSQQEKDLQKCKAELWKAQRDLKNMASVAEKCQKLEKTCEEMETRLLFQGEWELVLQDQIDALGQILQSQDSRNHVSKNVRKDAASQEVIGMWILVMMLKQLLDAEMTNHAATKNRLTELENSLVQKDITVANQKRLFKNVKEESNVKIQALEEKYRSMCAINQTLESQLLQVMHRLDTTHRSLKQSFRNKKTPSSDSIDTTSHVSSENGDLGIRIPGAPSSVSPPTCSSLPLSPAPSPSVQSPTFTVTGLVQRTVPIFSNTPPFEDLEAIASKESL</sequence>
<feature type="coiled-coil region" evidence="1">
    <location>
        <begin position="1015"/>
        <end position="1049"/>
    </location>
</feature>
<feature type="coiled-coil region" evidence="1">
    <location>
        <begin position="874"/>
        <end position="925"/>
    </location>
</feature>
<keyword evidence="5" id="KW-1185">Reference proteome</keyword>
<feature type="coiled-coil region" evidence="1">
    <location>
        <begin position="793"/>
        <end position="848"/>
    </location>
</feature>
<feature type="region of interest" description="Disordered" evidence="2">
    <location>
        <begin position="580"/>
        <end position="600"/>
    </location>
</feature>
<dbReference type="EMBL" id="CAJPEV010000380">
    <property type="protein sequence ID" value="CAG0884668.1"/>
    <property type="molecule type" value="Genomic_DNA"/>
</dbReference>
<feature type="compositionally biased region" description="Low complexity" evidence="2">
    <location>
        <begin position="1099"/>
        <end position="1124"/>
    </location>
</feature>
<feature type="compositionally biased region" description="Polar residues" evidence="2">
    <location>
        <begin position="354"/>
        <end position="363"/>
    </location>
</feature>
<evidence type="ECO:0000313" key="4">
    <source>
        <dbReference type="EMBL" id="CAD7243177.1"/>
    </source>
</evidence>
<feature type="compositionally biased region" description="Low complexity" evidence="2">
    <location>
        <begin position="369"/>
        <end position="378"/>
    </location>
</feature>
<organism evidence="4">
    <name type="scientific">Darwinula stevensoni</name>
    <dbReference type="NCBI Taxonomy" id="69355"/>
    <lineage>
        <taxon>Eukaryota</taxon>
        <taxon>Metazoa</taxon>
        <taxon>Ecdysozoa</taxon>
        <taxon>Arthropoda</taxon>
        <taxon>Crustacea</taxon>
        <taxon>Oligostraca</taxon>
        <taxon>Ostracoda</taxon>
        <taxon>Podocopa</taxon>
        <taxon>Podocopida</taxon>
        <taxon>Darwinulocopina</taxon>
        <taxon>Darwinuloidea</taxon>
        <taxon>Darwinulidae</taxon>
        <taxon>Darwinula</taxon>
    </lineage>
</organism>
<evidence type="ECO:0000256" key="1">
    <source>
        <dbReference type="SAM" id="Coils"/>
    </source>
</evidence>
<evidence type="ECO:0000313" key="5">
    <source>
        <dbReference type="Proteomes" id="UP000677054"/>
    </source>
</evidence>
<keyword evidence="3" id="KW-0472">Membrane</keyword>
<keyword evidence="1" id="KW-0175">Coiled coil</keyword>
<gene>
    <name evidence="4" type="ORF">DSTB1V02_LOCUS3110</name>
</gene>
<feature type="region of interest" description="Disordered" evidence="2">
    <location>
        <begin position="267"/>
        <end position="287"/>
    </location>
</feature>
<evidence type="ECO:0008006" key="6">
    <source>
        <dbReference type="Google" id="ProtNLM"/>
    </source>
</evidence>
<feature type="compositionally biased region" description="Polar residues" evidence="2">
    <location>
        <begin position="1073"/>
        <end position="1089"/>
    </location>
</feature>
<dbReference type="SUPFAM" id="SSF48371">
    <property type="entry name" value="ARM repeat"/>
    <property type="match status" value="1"/>
</dbReference>
<proteinExistence type="predicted"/>
<dbReference type="Pfam" id="PF04388">
    <property type="entry name" value="Hamartin"/>
    <property type="match status" value="1"/>
</dbReference>
<dbReference type="GO" id="GO:0051726">
    <property type="term" value="P:regulation of cell cycle"/>
    <property type="evidence" value="ECO:0007669"/>
    <property type="project" value="TreeGrafter"/>
</dbReference>
<feature type="compositionally biased region" description="Basic and acidic residues" evidence="2">
    <location>
        <begin position="536"/>
        <end position="547"/>
    </location>
</feature>
<evidence type="ECO:0000256" key="3">
    <source>
        <dbReference type="SAM" id="Phobius"/>
    </source>
</evidence>
<dbReference type="PANTHER" id="PTHR15154">
    <property type="entry name" value="HAMARTIN"/>
    <property type="match status" value="1"/>
</dbReference>
<name>A0A7R8X9M6_9CRUS</name>
<dbReference type="AlphaFoldDB" id="A0A7R8X9M6"/>
<feature type="transmembrane region" description="Helical" evidence="3">
    <location>
        <begin position="86"/>
        <end position="107"/>
    </location>
</feature>
<feature type="compositionally biased region" description="Basic residues" evidence="2">
    <location>
        <begin position="1062"/>
        <end position="1072"/>
    </location>
</feature>
<dbReference type="PANTHER" id="PTHR15154:SF2">
    <property type="entry name" value="HAMARTIN"/>
    <property type="match status" value="1"/>
</dbReference>
<keyword evidence="3" id="KW-1133">Transmembrane helix</keyword>
<keyword evidence="3" id="KW-0812">Transmembrane</keyword>
<accession>A0A7R8X9M6</accession>
<reference evidence="4" key="1">
    <citation type="submission" date="2020-11" db="EMBL/GenBank/DDBJ databases">
        <authorList>
            <person name="Tran Van P."/>
        </authorList>
    </citation>
    <scope>NUCLEOTIDE SEQUENCE</scope>
</reference>
<dbReference type="InterPro" id="IPR016024">
    <property type="entry name" value="ARM-type_fold"/>
</dbReference>
<dbReference type="GO" id="GO:0033596">
    <property type="term" value="C:TSC1-TSC2 complex"/>
    <property type="evidence" value="ECO:0007669"/>
    <property type="project" value="TreeGrafter"/>
</dbReference>
<dbReference type="InterPro" id="IPR007483">
    <property type="entry name" value="Hamartin"/>
</dbReference>
<dbReference type="GO" id="GO:0008285">
    <property type="term" value="P:negative regulation of cell population proliferation"/>
    <property type="evidence" value="ECO:0007669"/>
    <property type="project" value="TreeGrafter"/>
</dbReference>
<dbReference type="EMBL" id="LR899897">
    <property type="protein sequence ID" value="CAD7243177.1"/>
    <property type="molecule type" value="Genomic_DNA"/>
</dbReference>
<protein>
    <recommendedName>
        <fullName evidence="6">Hamartin</fullName>
    </recommendedName>
</protein>
<dbReference type="Proteomes" id="UP000677054">
    <property type="component" value="Unassembled WGS sequence"/>
</dbReference>
<dbReference type="GO" id="GO:0032007">
    <property type="term" value="P:negative regulation of TOR signaling"/>
    <property type="evidence" value="ECO:0007669"/>
    <property type="project" value="TreeGrafter"/>
</dbReference>
<feature type="region of interest" description="Disordered" evidence="2">
    <location>
        <begin position="536"/>
        <end position="556"/>
    </location>
</feature>